<dbReference type="InterPro" id="IPR052186">
    <property type="entry name" value="Hydantoin_racemase-like"/>
</dbReference>
<comment type="caution">
    <text evidence="2">The sequence shown here is derived from an EMBL/GenBank/DDBJ whole genome shotgun (WGS) entry which is preliminary data.</text>
</comment>
<dbReference type="AlphaFoldDB" id="A0A7V8JNZ6"/>
<organism evidence="2 3">
    <name type="scientific">Paracidovorax wautersii</name>
    <dbReference type="NCBI Taxonomy" id="1177982"/>
    <lineage>
        <taxon>Bacteria</taxon>
        <taxon>Pseudomonadati</taxon>
        <taxon>Pseudomonadota</taxon>
        <taxon>Betaproteobacteria</taxon>
        <taxon>Burkholderiales</taxon>
        <taxon>Comamonadaceae</taxon>
        <taxon>Paracidovorax</taxon>
    </lineage>
</organism>
<dbReference type="PANTHER" id="PTHR28047:SF5">
    <property type="entry name" value="PROTEIN DCG1"/>
    <property type="match status" value="1"/>
</dbReference>
<dbReference type="InterPro" id="IPR015942">
    <property type="entry name" value="Asp/Glu/hydantoin_racemase"/>
</dbReference>
<dbReference type="GO" id="GO:0047661">
    <property type="term" value="F:amino-acid racemase activity"/>
    <property type="evidence" value="ECO:0007669"/>
    <property type="project" value="InterPro"/>
</dbReference>
<evidence type="ECO:0000256" key="1">
    <source>
        <dbReference type="ARBA" id="ARBA00038414"/>
    </source>
</evidence>
<gene>
    <name evidence="2" type="primary">hyuA_2</name>
    <name evidence="2" type="ORF">GAK30_03219</name>
</gene>
<dbReference type="Proteomes" id="UP000461670">
    <property type="component" value="Unassembled WGS sequence"/>
</dbReference>
<dbReference type="Pfam" id="PF01177">
    <property type="entry name" value="Asp_Glu_race"/>
    <property type="match status" value="1"/>
</dbReference>
<protein>
    <submittedName>
        <fullName evidence="2">Hydantoin racemase</fullName>
    </submittedName>
</protein>
<evidence type="ECO:0000313" key="2">
    <source>
        <dbReference type="EMBL" id="KAF1019251.1"/>
    </source>
</evidence>
<proteinExistence type="inferred from homology"/>
<dbReference type="InterPro" id="IPR053714">
    <property type="entry name" value="Iso_Racemase_Enz_sf"/>
</dbReference>
<dbReference type="Gene3D" id="3.40.50.12500">
    <property type="match status" value="1"/>
</dbReference>
<accession>A0A7V8JNZ6</accession>
<sequence>MTATRPTPAIYVINPNSTEAVTQGFDAALQGLRVAGGPRIECRTLHSGPPGVQSQQDVERVTLPLIDLCLDLPDDCAAVVIACFSDPGLFAVREALHAQRGIPVFGISECGVLTALTLGQRFGVIAILETSIARHLRAYGAMGVLDRLAGEQAIGLGVVELADSERALARMVAVGQSLVRDQGAQVLVMGCAGMAAFREALQQATGVPVVEPTQAAVSMAVGRVLLGW</sequence>
<dbReference type="PANTHER" id="PTHR28047">
    <property type="entry name" value="PROTEIN DCG1"/>
    <property type="match status" value="1"/>
</dbReference>
<name>A0A7V8JNZ6_9BURK</name>
<dbReference type="EMBL" id="WNDQ01000060">
    <property type="protein sequence ID" value="KAF1019251.1"/>
    <property type="molecule type" value="Genomic_DNA"/>
</dbReference>
<comment type="similarity">
    <text evidence="1">Belongs to the HyuE racemase family.</text>
</comment>
<reference evidence="3" key="1">
    <citation type="journal article" date="2020" name="MBio">
        <title>Horizontal gene transfer to a defensive symbiont with a reduced genome amongst a multipartite beetle microbiome.</title>
        <authorList>
            <person name="Waterworth S.C."/>
            <person name="Florez L.V."/>
            <person name="Rees E.R."/>
            <person name="Hertweck C."/>
            <person name="Kaltenpoth M."/>
            <person name="Kwan J.C."/>
        </authorList>
    </citation>
    <scope>NUCLEOTIDE SEQUENCE [LARGE SCALE GENOMIC DNA]</scope>
</reference>
<evidence type="ECO:0000313" key="3">
    <source>
        <dbReference type="Proteomes" id="UP000461670"/>
    </source>
</evidence>